<organism evidence="2 3">
    <name type="scientific">Remersonia thermophila</name>
    <dbReference type="NCBI Taxonomy" id="72144"/>
    <lineage>
        <taxon>Eukaryota</taxon>
        <taxon>Fungi</taxon>
        <taxon>Dikarya</taxon>
        <taxon>Ascomycota</taxon>
        <taxon>Pezizomycotina</taxon>
        <taxon>Sordariomycetes</taxon>
        <taxon>Sordariomycetidae</taxon>
        <taxon>Sordariales</taxon>
        <taxon>Sordariales incertae sedis</taxon>
        <taxon>Remersonia</taxon>
    </lineage>
</organism>
<dbReference type="Proteomes" id="UP001600064">
    <property type="component" value="Unassembled WGS sequence"/>
</dbReference>
<sequence>MNRIRYVTNLLHAKGPGENARAAMMLKDYDDCEGVLNQKTAWKSLVTSQLQLTTEYEHLYDPVLGPTDRPNRAAKTSRRQLERVFRLREAYRELKDDILNELGRIDTHVIKPASSARDSLVPVRKTIKKRESKRLAYELAQERAMALEKKEFEVVDSHLRGILPSLLRITFGLVGPLVETLVAIQHRLVALTYTTLHNYCKAVGFPTTAMPTQEIIKAWADQFGPVRRKVGSIGCVRRNKATQQNKAKKTRPAASGARGDKTMDETPGKSPSAPAHLTAPSSGQRTAPAFFGSLPPNEKLPLRPTSTPKPPDPASFHSLATAVVPGGSSIAAGKKKPPPPPPPPRRIMANKPDQWVVAK</sequence>
<accession>A0ABR4DG82</accession>
<evidence type="ECO:0000313" key="3">
    <source>
        <dbReference type="Proteomes" id="UP001600064"/>
    </source>
</evidence>
<evidence type="ECO:0000256" key="1">
    <source>
        <dbReference type="SAM" id="MobiDB-lite"/>
    </source>
</evidence>
<comment type="caution">
    <text evidence="2">The sequence shown here is derived from an EMBL/GenBank/DDBJ whole genome shotgun (WGS) entry which is preliminary data.</text>
</comment>
<dbReference type="InterPro" id="IPR027267">
    <property type="entry name" value="AH/BAR_dom_sf"/>
</dbReference>
<evidence type="ECO:0000313" key="2">
    <source>
        <dbReference type="EMBL" id="KAL2269358.1"/>
    </source>
</evidence>
<keyword evidence="3" id="KW-1185">Reference proteome</keyword>
<dbReference type="PANTHER" id="PTHR47174">
    <property type="entry name" value="BRIDGING INTEGRATOR 3"/>
    <property type="match status" value="1"/>
</dbReference>
<dbReference type="InterPro" id="IPR046982">
    <property type="entry name" value="BIN3/RVS161-like"/>
</dbReference>
<name>A0ABR4DG82_9PEZI</name>
<dbReference type="PANTHER" id="PTHR47174:SF2">
    <property type="entry name" value="SH3 DOMAIN SIGNALLING PROTEIN (AFU_ORTHOLOGUE AFUA_5G07670)"/>
    <property type="match status" value="1"/>
</dbReference>
<dbReference type="GeneID" id="98122357"/>
<protein>
    <submittedName>
        <fullName evidence="2">Uncharacterized protein</fullName>
    </submittedName>
</protein>
<proteinExistence type="predicted"/>
<reference evidence="2 3" key="1">
    <citation type="journal article" date="2024" name="Commun. Biol.">
        <title>Comparative genomic analysis of thermophilic fungi reveals convergent evolutionary adaptations and gene losses.</title>
        <authorList>
            <person name="Steindorff A.S."/>
            <person name="Aguilar-Pontes M.V."/>
            <person name="Robinson A.J."/>
            <person name="Andreopoulos B."/>
            <person name="LaButti K."/>
            <person name="Kuo A."/>
            <person name="Mondo S."/>
            <person name="Riley R."/>
            <person name="Otillar R."/>
            <person name="Haridas S."/>
            <person name="Lipzen A."/>
            <person name="Grimwood J."/>
            <person name="Schmutz J."/>
            <person name="Clum A."/>
            <person name="Reid I.D."/>
            <person name="Moisan M.C."/>
            <person name="Butler G."/>
            <person name="Nguyen T.T.M."/>
            <person name="Dewar K."/>
            <person name="Conant G."/>
            <person name="Drula E."/>
            <person name="Henrissat B."/>
            <person name="Hansel C."/>
            <person name="Singer S."/>
            <person name="Hutchinson M.I."/>
            <person name="de Vries R.P."/>
            <person name="Natvig D.O."/>
            <person name="Powell A.J."/>
            <person name="Tsang A."/>
            <person name="Grigoriev I.V."/>
        </authorList>
    </citation>
    <scope>NUCLEOTIDE SEQUENCE [LARGE SCALE GENOMIC DNA]</scope>
    <source>
        <strain evidence="2 3">ATCC 22073</strain>
    </source>
</reference>
<feature type="region of interest" description="Disordered" evidence="1">
    <location>
        <begin position="234"/>
        <end position="359"/>
    </location>
</feature>
<feature type="compositionally biased region" description="Basic and acidic residues" evidence="1">
    <location>
        <begin position="258"/>
        <end position="267"/>
    </location>
</feature>
<dbReference type="RefSeq" id="XP_070868082.1">
    <property type="nucleotide sequence ID" value="XM_071007713.1"/>
</dbReference>
<dbReference type="EMBL" id="JAZGUE010000002">
    <property type="protein sequence ID" value="KAL2269358.1"/>
    <property type="molecule type" value="Genomic_DNA"/>
</dbReference>
<dbReference type="SUPFAM" id="SSF103657">
    <property type="entry name" value="BAR/IMD domain-like"/>
    <property type="match status" value="1"/>
</dbReference>
<gene>
    <name evidence="2" type="ORF">VTJ83DRAFT_1542</name>
</gene>
<dbReference type="Gene3D" id="1.20.1270.60">
    <property type="entry name" value="Arfaptin homology (AH) domain/BAR domain"/>
    <property type="match status" value="1"/>
</dbReference>